<dbReference type="FunCoup" id="I3EDW7">
    <property type="interactions" value="27"/>
</dbReference>
<dbReference type="OMA" id="VCYWAFP"/>
<keyword evidence="3 6" id="KW-0175">Coiled coil</keyword>
<name>I3EDW7_NEMP3</name>
<organism evidence="8 9">
    <name type="scientific">Nematocida parisii (strain ERTm3)</name>
    <name type="common">Nematode killer fungus</name>
    <dbReference type="NCBI Taxonomy" id="935791"/>
    <lineage>
        <taxon>Eukaryota</taxon>
        <taxon>Fungi</taxon>
        <taxon>Fungi incertae sedis</taxon>
        <taxon>Microsporidia</taxon>
        <taxon>Nematocida</taxon>
    </lineage>
</organism>
<sequence length="208" mass="24236">MSRAKPLSMEEKTKRILDLLQTKDTVFNLKELEKLGQKEKGVVPQSMKEVIDILVSENKVKEKKVGITKYYWSFRSDIKLYKEVETRKLIKEMEGLNKAKDLLNEEISVMKQNRSTLPDREAKISQLNEMKKDLEESTKKVAILDENNPIRITRLKEELSVAKQDLSDWGDAFNIIQNHIKDKFNITQQDFVKSFGITASDMEKIEEI</sequence>
<dbReference type="EMBL" id="GL870882">
    <property type="protein sequence ID" value="EIJ87414.1"/>
    <property type="molecule type" value="Genomic_DNA"/>
</dbReference>
<dbReference type="AlphaFoldDB" id="I3EDW7"/>
<accession>I3EDW7</accession>
<dbReference type="HOGENOM" id="CLU_080628_3_1_1"/>
<comment type="similarity">
    <text evidence="2 5">Belongs to the MND1 family.</text>
</comment>
<comment type="function">
    <text evidence="5">Required for proper homologous chromosome pairing and efficient cross-over and intragenic recombination during meiosis.</text>
</comment>
<gene>
    <name evidence="8" type="ORF">NEQG_02295</name>
</gene>
<evidence type="ECO:0000256" key="5">
    <source>
        <dbReference type="PIRNR" id="PIRNR026991"/>
    </source>
</evidence>
<dbReference type="VEuPathDB" id="MicrosporidiaDB:NEQG_02295"/>
<dbReference type="STRING" id="935791.I3EDW7"/>
<protein>
    <recommendedName>
        <fullName evidence="5">Meiotic nuclear division protein 1</fullName>
    </recommendedName>
</protein>
<evidence type="ECO:0000256" key="4">
    <source>
        <dbReference type="ARBA" id="ARBA00023242"/>
    </source>
</evidence>
<dbReference type="GO" id="GO:0007131">
    <property type="term" value="P:reciprocal meiotic recombination"/>
    <property type="evidence" value="ECO:0007669"/>
    <property type="project" value="InterPro"/>
</dbReference>
<dbReference type="Pfam" id="PF03962">
    <property type="entry name" value="Mnd1"/>
    <property type="match status" value="1"/>
</dbReference>
<evidence type="ECO:0000313" key="8">
    <source>
        <dbReference type="EMBL" id="EIJ87414.1"/>
    </source>
</evidence>
<evidence type="ECO:0000256" key="2">
    <source>
        <dbReference type="ARBA" id="ARBA00005981"/>
    </source>
</evidence>
<keyword evidence="9" id="KW-1185">Reference proteome</keyword>
<feature type="domain" description="Mnd1 HTH" evidence="7">
    <location>
        <begin position="16"/>
        <end position="75"/>
    </location>
</feature>
<comment type="subcellular location">
    <subcellularLocation>
        <location evidence="1 5">Nucleus</location>
    </subcellularLocation>
</comment>
<dbReference type="InterPro" id="IPR005647">
    <property type="entry name" value="Mnd1"/>
</dbReference>
<dbReference type="Proteomes" id="UP000002872">
    <property type="component" value="Unassembled WGS sequence"/>
</dbReference>
<proteinExistence type="inferred from homology"/>
<dbReference type="GO" id="GO:0005634">
    <property type="term" value="C:nucleus"/>
    <property type="evidence" value="ECO:0007669"/>
    <property type="project" value="UniProtKB-SubCell"/>
</dbReference>
<dbReference type="InterPro" id="IPR040453">
    <property type="entry name" value="Mnd1_HTH"/>
</dbReference>
<evidence type="ECO:0000313" key="9">
    <source>
        <dbReference type="Proteomes" id="UP000002872"/>
    </source>
</evidence>
<dbReference type="InParanoid" id="I3EDW7"/>
<evidence type="ECO:0000259" key="7">
    <source>
        <dbReference type="Pfam" id="PF03962"/>
    </source>
</evidence>
<reference evidence="8" key="1">
    <citation type="submission" date="2011-01" db="EMBL/GenBank/DDBJ databases">
        <title>The Genome Sequence of Nematocida parisii strain ERTm3.</title>
        <authorList>
            <consortium name="The Broad Institute Genome Sequencing Platform"/>
            <consortium name="The Broad Institute Genome Sequencing Center for Infectious Disease"/>
            <person name="Cuomo C."/>
            <person name="Troemel E."/>
            <person name="Young S.K."/>
            <person name="Zeng Q."/>
            <person name="Gargeya S."/>
            <person name="Fitzgerald M."/>
            <person name="Haas B."/>
            <person name="Abouelleil A."/>
            <person name="Alvarado L."/>
            <person name="Arachchi H.M."/>
            <person name="Berlin A."/>
            <person name="Chapman S.B."/>
            <person name="Gearin G."/>
            <person name="Goldberg J."/>
            <person name="Griggs A."/>
            <person name="Gujja S."/>
            <person name="Hansen M."/>
            <person name="Heiman D."/>
            <person name="Howarth C."/>
            <person name="Larimer J."/>
            <person name="Lui A."/>
            <person name="MacDonald P.J.P."/>
            <person name="McCowen C."/>
            <person name="Montmayeur A."/>
            <person name="Murphy C."/>
            <person name="Neiman D."/>
            <person name="Pearson M."/>
            <person name="Priest M."/>
            <person name="Roberts A."/>
            <person name="Saif S."/>
            <person name="Shea T."/>
            <person name="Sisk P."/>
            <person name="Stolte C."/>
            <person name="Sykes S."/>
            <person name="Wortman J."/>
            <person name="Nusbaum C."/>
            <person name="Birren B."/>
        </authorList>
    </citation>
    <scope>NUCLEOTIDE SEQUENCE</scope>
    <source>
        <strain evidence="8">ERTm3</strain>
    </source>
</reference>
<dbReference type="GO" id="GO:0003690">
    <property type="term" value="F:double-stranded DNA binding"/>
    <property type="evidence" value="ECO:0007669"/>
    <property type="project" value="InterPro"/>
</dbReference>
<evidence type="ECO:0000256" key="6">
    <source>
        <dbReference type="SAM" id="Coils"/>
    </source>
</evidence>
<evidence type="ECO:0000256" key="1">
    <source>
        <dbReference type="ARBA" id="ARBA00004123"/>
    </source>
</evidence>
<feature type="coiled-coil region" evidence="6">
    <location>
        <begin position="86"/>
        <end position="147"/>
    </location>
</feature>
<dbReference type="OrthoDB" id="273345at2759"/>
<evidence type="ECO:0000256" key="3">
    <source>
        <dbReference type="ARBA" id="ARBA00023054"/>
    </source>
</evidence>
<dbReference type="PIRSF" id="PIRSF026991">
    <property type="entry name" value="Mnd1"/>
    <property type="match status" value="1"/>
</dbReference>
<keyword evidence="4 5" id="KW-0539">Nucleus</keyword>